<comment type="similarity">
    <text evidence="1">Belongs to the gamma-glutamylcyclotransferase family.</text>
</comment>
<reference evidence="5" key="1">
    <citation type="submission" date="2021-03" db="EMBL/GenBank/DDBJ databases">
        <title>Comparative genomics and phylogenomic investigation of the class Geoglossomycetes provide insights into ecological specialization and systematics.</title>
        <authorList>
            <person name="Melie T."/>
            <person name="Pirro S."/>
            <person name="Miller A.N."/>
            <person name="Quandt A."/>
        </authorList>
    </citation>
    <scope>NUCLEOTIDE SEQUENCE</scope>
    <source>
        <strain evidence="5">CAQ_001_2017</strain>
    </source>
</reference>
<dbReference type="AlphaFoldDB" id="A0A9P8LGW0"/>
<dbReference type="InterPro" id="IPR045038">
    <property type="entry name" value="AIG2-like"/>
</dbReference>
<keyword evidence="6" id="KW-1185">Reference proteome</keyword>
<organism evidence="5 6">
    <name type="scientific">Trichoglossum hirsutum</name>
    <dbReference type="NCBI Taxonomy" id="265104"/>
    <lineage>
        <taxon>Eukaryota</taxon>
        <taxon>Fungi</taxon>
        <taxon>Dikarya</taxon>
        <taxon>Ascomycota</taxon>
        <taxon>Pezizomycotina</taxon>
        <taxon>Geoglossomycetes</taxon>
        <taxon>Geoglossales</taxon>
        <taxon>Geoglossaceae</taxon>
        <taxon>Trichoglossum</taxon>
    </lineage>
</organism>
<sequence>MARKFLMNAEGVHCRGLDPNNPCYAFYKKFYFFYGTLMDPATLAKVLGRSDQPVLRPAKITGYRCMMWGPYPALIDDRSGGTVHGIAYEVQSPEEVELLEAYETERYYDTGCSITLEDGTRVSGRTFKWYGKRDDLVEGAFSLEDWVAGKLLECGSEAPKKAFIYSEPGGQSTNRKFA</sequence>
<protein>
    <recommendedName>
        <fullName evidence="3">Putative gamma-glutamylcyclotransferase</fullName>
    </recommendedName>
</protein>
<evidence type="ECO:0000313" key="5">
    <source>
        <dbReference type="EMBL" id="KAH0565282.1"/>
    </source>
</evidence>
<comment type="caution">
    <text evidence="5">The sequence shown here is derived from an EMBL/GenBank/DDBJ whole genome shotgun (WGS) entry which is preliminary data.</text>
</comment>
<dbReference type="EMBL" id="JAGHQM010000113">
    <property type="protein sequence ID" value="KAH0565282.1"/>
    <property type="molecule type" value="Genomic_DNA"/>
</dbReference>
<dbReference type="GO" id="GO:0016740">
    <property type="term" value="F:transferase activity"/>
    <property type="evidence" value="ECO:0007669"/>
    <property type="project" value="UniProtKB-KW"/>
</dbReference>
<keyword evidence="2" id="KW-0808">Transferase</keyword>
<evidence type="ECO:0000259" key="4">
    <source>
        <dbReference type="Pfam" id="PF06094"/>
    </source>
</evidence>
<feature type="domain" description="Gamma-glutamylcyclotransferase AIG2-like" evidence="4">
    <location>
        <begin position="31"/>
        <end position="146"/>
    </location>
</feature>
<dbReference type="CDD" id="cd06661">
    <property type="entry name" value="GGCT_like"/>
    <property type="match status" value="1"/>
</dbReference>
<evidence type="ECO:0000256" key="1">
    <source>
        <dbReference type="ARBA" id="ARBA00008861"/>
    </source>
</evidence>
<name>A0A9P8LGW0_9PEZI</name>
<dbReference type="InterPro" id="IPR013024">
    <property type="entry name" value="GGCT-like"/>
</dbReference>
<dbReference type="InterPro" id="IPR036568">
    <property type="entry name" value="GGCT-like_sf"/>
</dbReference>
<evidence type="ECO:0000256" key="2">
    <source>
        <dbReference type="ARBA" id="ARBA00022679"/>
    </source>
</evidence>
<evidence type="ECO:0000256" key="3">
    <source>
        <dbReference type="ARBA" id="ARBA00030602"/>
    </source>
</evidence>
<dbReference type="Pfam" id="PF06094">
    <property type="entry name" value="GGACT"/>
    <property type="match status" value="1"/>
</dbReference>
<evidence type="ECO:0000313" key="6">
    <source>
        <dbReference type="Proteomes" id="UP000750711"/>
    </source>
</evidence>
<dbReference type="InterPro" id="IPR009288">
    <property type="entry name" value="AIG2-like_dom"/>
</dbReference>
<dbReference type="PANTHER" id="PTHR31544:SF4">
    <property type="entry name" value="GAMMA-GLUTAMYLCYCLOTRANSFERASE-RELATED"/>
    <property type="match status" value="1"/>
</dbReference>
<dbReference type="Proteomes" id="UP000750711">
    <property type="component" value="Unassembled WGS sequence"/>
</dbReference>
<accession>A0A9P8LGW0</accession>
<gene>
    <name evidence="5" type="ORF">GP486_001318</name>
</gene>
<dbReference type="PANTHER" id="PTHR31544">
    <property type="entry name" value="AIG2-LIKE PROTEIN D"/>
    <property type="match status" value="1"/>
</dbReference>
<dbReference type="SUPFAM" id="SSF110857">
    <property type="entry name" value="Gamma-glutamyl cyclotransferase-like"/>
    <property type="match status" value="1"/>
</dbReference>
<dbReference type="Gene3D" id="3.10.490.10">
    <property type="entry name" value="Gamma-glutamyl cyclotransferase-like"/>
    <property type="match status" value="1"/>
</dbReference>
<proteinExistence type="inferred from homology"/>